<proteinExistence type="inferred from homology"/>
<evidence type="ECO:0000256" key="9">
    <source>
        <dbReference type="ARBA" id="ARBA00023163"/>
    </source>
</evidence>
<dbReference type="GO" id="GO:0016987">
    <property type="term" value="F:sigma factor activity"/>
    <property type="evidence" value="ECO:0007669"/>
    <property type="project" value="UniProtKB-KW"/>
</dbReference>
<gene>
    <name evidence="12" type="ORF">CF386_02280</name>
</gene>
<dbReference type="GO" id="GO:0001216">
    <property type="term" value="F:DNA-binding transcription activator activity"/>
    <property type="evidence" value="ECO:0007669"/>
    <property type="project" value="InterPro"/>
</dbReference>
<dbReference type="GO" id="GO:0003677">
    <property type="term" value="F:DNA binding"/>
    <property type="evidence" value="ECO:0007669"/>
    <property type="project" value="UniProtKB-KW"/>
</dbReference>
<protein>
    <recommendedName>
        <fullName evidence="2">RNA polymerase sigma-54 factor</fullName>
    </recommendedName>
</protein>
<evidence type="ECO:0000313" key="12">
    <source>
        <dbReference type="EMBL" id="ASK77953.1"/>
    </source>
</evidence>
<evidence type="ECO:0000259" key="11">
    <source>
        <dbReference type="Pfam" id="PF04963"/>
    </source>
</evidence>
<dbReference type="PRINTS" id="PR00045">
    <property type="entry name" value="SIGMA54FCT"/>
</dbReference>
<dbReference type="RefSeq" id="WP_089072863.1">
    <property type="nucleotide sequence ID" value="NZ_CP022355.1"/>
</dbReference>
<dbReference type="InterPro" id="IPR007046">
    <property type="entry name" value="RNA_pol_sigma_54_core-bd"/>
</dbReference>
<accession>A0A220VDB0</accession>
<dbReference type="EMBL" id="CP022355">
    <property type="protein sequence ID" value="ASK77953.1"/>
    <property type="molecule type" value="Genomic_DNA"/>
</dbReference>
<dbReference type="AlphaFoldDB" id="A0A220VDB0"/>
<evidence type="ECO:0000256" key="6">
    <source>
        <dbReference type="ARBA" id="ARBA00023015"/>
    </source>
</evidence>
<dbReference type="Pfam" id="PF04963">
    <property type="entry name" value="Sigma54_CBD"/>
    <property type="match status" value="1"/>
</dbReference>
<dbReference type="GO" id="GO:0006352">
    <property type="term" value="P:DNA-templated transcription initiation"/>
    <property type="evidence" value="ECO:0007669"/>
    <property type="project" value="InterPro"/>
</dbReference>
<dbReference type="Gene3D" id="1.10.10.1330">
    <property type="entry name" value="RNA polymerase sigma-54 factor, core-binding domain"/>
    <property type="match status" value="1"/>
</dbReference>
<dbReference type="PANTHER" id="PTHR32248">
    <property type="entry name" value="RNA POLYMERASE SIGMA-54 FACTOR"/>
    <property type="match status" value="1"/>
</dbReference>
<evidence type="ECO:0000256" key="4">
    <source>
        <dbReference type="ARBA" id="ARBA00022679"/>
    </source>
</evidence>
<dbReference type="OrthoDB" id="9814402at2"/>
<keyword evidence="6" id="KW-0805">Transcription regulation</keyword>
<keyword evidence="7" id="KW-0731">Sigma factor</keyword>
<dbReference type="InterPro" id="IPR007634">
    <property type="entry name" value="RNA_pol_sigma_54_DNA-bd"/>
</dbReference>
<evidence type="ECO:0000256" key="8">
    <source>
        <dbReference type="ARBA" id="ARBA00023125"/>
    </source>
</evidence>
<evidence type="ECO:0000256" key="2">
    <source>
        <dbReference type="ARBA" id="ARBA00019942"/>
    </source>
</evidence>
<dbReference type="PROSITE" id="PS00717">
    <property type="entry name" value="SIGMA54_1"/>
    <property type="match status" value="1"/>
</dbReference>
<evidence type="ECO:0000313" key="13">
    <source>
        <dbReference type="Proteomes" id="UP000242175"/>
    </source>
</evidence>
<keyword evidence="8" id="KW-0238">DNA-binding</keyword>
<evidence type="ECO:0000256" key="5">
    <source>
        <dbReference type="ARBA" id="ARBA00022695"/>
    </source>
</evidence>
<feature type="domain" description="RNA polymerase sigma factor 54 DNA-binding" evidence="10">
    <location>
        <begin position="303"/>
        <end position="383"/>
    </location>
</feature>
<dbReference type="KEGG" id="pmai:CF386_02280"/>
<dbReference type="InterPro" id="IPR038709">
    <property type="entry name" value="RpoN_core-bd_sf"/>
</dbReference>
<evidence type="ECO:0000256" key="7">
    <source>
        <dbReference type="ARBA" id="ARBA00023082"/>
    </source>
</evidence>
<evidence type="ECO:0000256" key="3">
    <source>
        <dbReference type="ARBA" id="ARBA00022478"/>
    </source>
</evidence>
<dbReference type="Proteomes" id="UP000242175">
    <property type="component" value="Chromosome large"/>
</dbReference>
<keyword evidence="13" id="KW-1185">Reference proteome</keyword>
<reference evidence="12 13" key="1">
    <citation type="journal article" date="2016" name="Int. J. Syst. Evol. Microbiol.">
        <title>Paraphotobacterium marinum gen. nov., sp. nov., a member of the family Vibrionaceae, isolated from surface seawater.</title>
        <authorList>
            <person name="Huang Z."/>
            <person name="Dong C."/>
            <person name="Shao Z."/>
        </authorList>
    </citation>
    <scope>NUCLEOTIDE SEQUENCE [LARGE SCALE GENOMIC DNA]</scope>
    <source>
        <strain evidence="12 13">NSCS20N07D</strain>
    </source>
</reference>
<keyword evidence="5" id="KW-0548">Nucleotidyltransferase</keyword>
<dbReference type="Pfam" id="PF04552">
    <property type="entry name" value="Sigma54_DBD"/>
    <property type="match status" value="1"/>
</dbReference>
<dbReference type="InterPro" id="IPR000394">
    <property type="entry name" value="RNA_pol_sigma_54"/>
</dbReference>
<dbReference type="PROSITE" id="PS50044">
    <property type="entry name" value="SIGMA54_3"/>
    <property type="match status" value="1"/>
</dbReference>
<keyword evidence="9" id="KW-0804">Transcription</keyword>
<evidence type="ECO:0000256" key="1">
    <source>
        <dbReference type="ARBA" id="ARBA00008798"/>
    </source>
</evidence>
<evidence type="ECO:0000259" key="10">
    <source>
        <dbReference type="Pfam" id="PF04552"/>
    </source>
</evidence>
<sequence length="384" mass="45109">MKNTINLKLNQKITMTPQLQLAIKLMQLSKVELINEIQSIYESNPLLELNENQASQDISLTKDSSHEVIEELNFNENFQQSPNTKNIEQIDSDYKYQQKQQLNINEYLLWQANLSSFSEDELIAAQIIIDNIDDDAFLKIEVQEIVRIINHKKFNEQFILNVLEKIKHFEPLGSGTSSPIEFLFFQIDLISCTNKTKDFLKELILREFRELNKIDINFLMSDYNLTLKESREILSIFETLSYKPNTSFLVSTDTTNSYITADVTLKKSNNDWYFFINKETIPSLKINENYLSFMHKENTEQYEYLKDNLQKAKWFIKSLDMRNNTLLQVAKSIFEFQAGFFEHGEEAMRPMILNDIAQRLNMHESTISRITTNKFIQTPRGILN</sequence>
<dbReference type="PANTHER" id="PTHR32248:SF4">
    <property type="entry name" value="RNA POLYMERASE SIGMA-54 FACTOR"/>
    <property type="match status" value="1"/>
</dbReference>
<comment type="similarity">
    <text evidence="1">Belongs to the sigma-54 factor family.</text>
</comment>
<dbReference type="PIRSF" id="PIRSF000774">
    <property type="entry name" value="RpoN"/>
    <property type="match status" value="1"/>
</dbReference>
<dbReference type="GO" id="GO:0016779">
    <property type="term" value="F:nucleotidyltransferase activity"/>
    <property type="evidence" value="ECO:0007669"/>
    <property type="project" value="UniProtKB-KW"/>
</dbReference>
<keyword evidence="3" id="KW-0240">DNA-directed RNA polymerase</keyword>
<keyword evidence="4" id="KW-0808">Transferase</keyword>
<feature type="domain" description="RNA polymerase sigma factor 54 core-binding" evidence="11">
    <location>
        <begin position="97"/>
        <end position="290"/>
    </location>
</feature>
<dbReference type="Pfam" id="PF00309">
    <property type="entry name" value="Sigma54_AID"/>
    <property type="match status" value="1"/>
</dbReference>
<organism evidence="12 13">
    <name type="scientific">Paraphotobacterium marinum</name>
    <dbReference type="NCBI Taxonomy" id="1755811"/>
    <lineage>
        <taxon>Bacteria</taxon>
        <taxon>Pseudomonadati</taxon>
        <taxon>Pseudomonadota</taxon>
        <taxon>Gammaproteobacteria</taxon>
        <taxon>Vibrionales</taxon>
        <taxon>Vibrionaceae</taxon>
        <taxon>Paraphotobacterium</taxon>
    </lineage>
</organism>
<dbReference type="GO" id="GO:0000428">
    <property type="term" value="C:DNA-directed RNA polymerase complex"/>
    <property type="evidence" value="ECO:0007669"/>
    <property type="project" value="UniProtKB-KW"/>
</dbReference>
<name>A0A220VDB0_9GAMM</name>